<sequence length="1278" mass="142314">MIFEVTPAHIEALSDVDLRTLVGYLAEREVQEAGHSASAVTYGGHQLAQDGGIDVRVALTEGTIDGFIPRLATGYQAKAEDFSAASITKEMRPKGKLRESIRDLITKSGAYIIVSSKGSVSDTSLANRKKAMADAVAHEQNGMSLFVDFYDKRRIATWVNQNPGIIPWVRECVGVPISGWRPFEDWSSSPEAMDGHYLQDDGLRLISSRQNDGGLKAVEAIDRLRSILKKPKGVVRLVGLSGVGKTRLVQALFDDRIGKSPLDKRLAVYADMGENPDPVPAELLSRIQTNDQRCVLIVDNCGTDLHRKLVARLSADTQVSLVTVEYDIGDDEPENTDVFKLEPASKEVIENVLKRRYPKLSAPEFRIIAEFSEGNFRVALALANTSTSGQSLANLKDAELFNRLFRQKNEHNPGLLRAAEVCSLVYSFDVEARDSDQAELPLLAMLVGQSVSEFHGHVTELKRRQLVQARARWRALLPHALALRLAKLALEDFPADDLRKFIQRAPTRLLKSFSRRLGCLHDSQPAQMIVNEWLSNGGMIAEVENLGPVGMVILDNVAPVHPEAVLKSIERAVARDDKFLDAHLNGEGLVGLLRSLAFESALFDRAIGLIALFARSKSASSRMGDAVNVFNSLFHCYLSGTHAPPTQRANFLRKLAVRGLEEDVPLILSGFKAMLECARFSSSYRFEFGARKRDFGFNPSTYDERLDWYASALSLADDLVKLPALKTSVRSIVAVQFSALSSNVRLDDLIDLAERFVGDGGWSEGLVGVREALRQAIEEKDDESLSKLKSLELKLVPRTLSNRIASYVLPAQWDVLQLADVDFDDKDWYEKSQKIIEESCESIGAELAADLEALRLYLPELLASKSERAFSVAKAIGKRAFDPSAAWKVIGDAVLNPAQVDSGRTFLGGFILGLSERDRNLTNKLLDIALKNDEWHVFLPFMQLCAGIDSAGCRRMIAVSQSPALTTSSLRDLTVAKSTRALGEAEFKALLTAIAAREDGLDVAIEILYGRLSFLSLENMLVSKVERDVARALLLRVSFDEKKIQESHMLSELIRRCLVNPEDSEIAEDICLRLFDVMDRRKISSWNYGEVLAELACIFPRVVLEAMLEPENGDAEVRRRHFIHFRDNRLCPLRKISDDDLLTWAREKAEVRFPAIATVIHGWAGSKPVQNREVKSEGDDLIDVLKWTPTALRLIHEAPNPVSVLQEFEAHFIPSGWTGSLAEILSRREALLVALTDDPDPRIQDWVRAAIPKLHDAVERGRRHEADADRERDERFDW</sequence>
<evidence type="ECO:0000313" key="1">
    <source>
        <dbReference type="EMBL" id="CUJ18878.1"/>
    </source>
</evidence>
<evidence type="ECO:0000313" key="2">
    <source>
        <dbReference type="Proteomes" id="UP000044098"/>
    </source>
</evidence>
<proteinExistence type="predicted"/>
<reference evidence="1 2" key="1">
    <citation type="submission" date="2015-09" db="EMBL/GenBank/DDBJ databases">
        <authorList>
            <consortium name="Pathogen Informatics"/>
        </authorList>
    </citation>
    <scope>NUCLEOTIDE SEQUENCE [LARGE SCALE GENOMIC DNA]</scope>
    <source>
        <strain evidence="1 2">2789STDY5608625</strain>
    </source>
</reference>
<dbReference type="RefSeq" id="WP_156337384.1">
    <property type="nucleotide sequence ID" value="NZ_CYTK01000004.1"/>
</dbReference>
<dbReference type="Proteomes" id="UP000044098">
    <property type="component" value="Unassembled WGS sequence"/>
</dbReference>
<gene>
    <name evidence="1" type="ORF">ERS370000_03064</name>
</gene>
<name>A0AAD2J097_ACHAE</name>
<organism evidence="1 2">
    <name type="scientific">Achromobacter aegrifaciens</name>
    <dbReference type="NCBI Taxonomy" id="1287736"/>
    <lineage>
        <taxon>Bacteria</taxon>
        <taxon>Pseudomonadati</taxon>
        <taxon>Pseudomonadota</taxon>
        <taxon>Betaproteobacteria</taxon>
        <taxon>Burkholderiales</taxon>
        <taxon>Alcaligenaceae</taxon>
        <taxon>Achromobacter</taxon>
    </lineage>
</organism>
<comment type="caution">
    <text evidence="1">The sequence shown here is derived from an EMBL/GenBank/DDBJ whole genome shotgun (WGS) entry which is preliminary data.</text>
</comment>
<dbReference type="SUPFAM" id="SSF52540">
    <property type="entry name" value="P-loop containing nucleoside triphosphate hydrolases"/>
    <property type="match status" value="1"/>
</dbReference>
<dbReference type="AlphaFoldDB" id="A0AAD2J097"/>
<protein>
    <submittedName>
        <fullName evidence="1">Uncharacterized protein</fullName>
    </submittedName>
</protein>
<dbReference type="InterPro" id="IPR027417">
    <property type="entry name" value="P-loop_NTPase"/>
</dbReference>
<dbReference type="EMBL" id="CYTK01000004">
    <property type="protein sequence ID" value="CUJ18878.1"/>
    <property type="molecule type" value="Genomic_DNA"/>
</dbReference>
<accession>A0AAD2J097</accession>